<name>A0A437P8N2_9HYPH</name>
<gene>
    <name evidence="2" type="ORF">EOE48_09795</name>
</gene>
<dbReference type="AlphaFoldDB" id="A0A437P8N2"/>
<dbReference type="RefSeq" id="WP_127728614.1">
    <property type="nucleotide sequence ID" value="NZ_SACP01000008.1"/>
</dbReference>
<dbReference type="Proteomes" id="UP000286997">
    <property type="component" value="Unassembled WGS sequence"/>
</dbReference>
<feature type="compositionally biased region" description="Basic and acidic residues" evidence="1">
    <location>
        <begin position="1"/>
        <end position="14"/>
    </location>
</feature>
<organism evidence="2 3">
    <name type="scientific">Methylobacterium oryzihabitans</name>
    <dbReference type="NCBI Taxonomy" id="2499852"/>
    <lineage>
        <taxon>Bacteria</taxon>
        <taxon>Pseudomonadati</taxon>
        <taxon>Pseudomonadota</taxon>
        <taxon>Alphaproteobacteria</taxon>
        <taxon>Hyphomicrobiales</taxon>
        <taxon>Methylobacteriaceae</taxon>
        <taxon>Methylobacterium</taxon>
    </lineage>
</organism>
<sequence length="73" mass="7901">MTHDDSSARDRAETRQAQAQMRAAQGAEAMAEYRALAVAEDAKTVRLRALRLARDAAEAAAPKPVAAKPRRRG</sequence>
<proteinExistence type="predicted"/>
<evidence type="ECO:0000313" key="3">
    <source>
        <dbReference type="Proteomes" id="UP000286997"/>
    </source>
</evidence>
<feature type="region of interest" description="Disordered" evidence="1">
    <location>
        <begin position="1"/>
        <end position="26"/>
    </location>
</feature>
<dbReference type="EMBL" id="SACP01000008">
    <property type="protein sequence ID" value="RVU18670.1"/>
    <property type="molecule type" value="Genomic_DNA"/>
</dbReference>
<feature type="compositionally biased region" description="Low complexity" evidence="1">
    <location>
        <begin position="15"/>
        <end position="26"/>
    </location>
</feature>
<evidence type="ECO:0000256" key="1">
    <source>
        <dbReference type="SAM" id="MobiDB-lite"/>
    </source>
</evidence>
<comment type="caution">
    <text evidence="2">The sequence shown here is derived from an EMBL/GenBank/DDBJ whole genome shotgun (WGS) entry which is preliminary data.</text>
</comment>
<reference evidence="2 3" key="1">
    <citation type="submission" date="2019-01" db="EMBL/GenBank/DDBJ databases">
        <authorList>
            <person name="Chen W.-M."/>
        </authorList>
    </citation>
    <scope>NUCLEOTIDE SEQUENCE [LARGE SCALE GENOMIC DNA]</scope>
    <source>
        <strain evidence="2 3">TER-1</strain>
    </source>
</reference>
<accession>A0A437P8N2</accession>
<evidence type="ECO:0000313" key="2">
    <source>
        <dbReference type="EMBL" id="RVU18670.1"/>
    </source>
</evidence>
<keyword evidence="3" id="KW-1185">Reference proteome</keyword>
<protein>
    <submittedName>
        <fullName evidence="2">Uncharacterized protein</fullName>
    </submittedName>
</protein>